<dbReference type="Proteomes" id="UP000509597">
    <property type="component" value="Chromosome"/>
</dbReference>
<evidence type="ECO:0000256" key="1">
    <source>
        <dbReference type="SAM" id="MobiDB-lite"/>
    </source>
</evidence>
<name>A0A7H9BML1_9NEIS</name>
<reference evidence="3 4" key="1">
    <citation type="submission" date="2020-07" db="EMBL/GenBank/DDBJ databases">
        <title>Complete genome sequence of Chitinibacter sp. 2T18.</title>
        <authorList>
            <person name="Bae J.-W."/>
            <person name="Choi J.-W."/>
        </authorList>
    </citation>
    <scope>NUCLEOTIDE SEQUENCE [LARGE SCALE GENOMIC DNA]</scope>
    <source>
        <strain evidence="3 4">2T18</strain>
    </source>
</reference>
<dbReference type="Gene3D" id="1.10.238.160">
    <property type="match status" value="1"/>
</dbReference>
<evidence type="ECO:0000259" key="2">
    <source>
        <dbReference type="Pfam" id="PF12728"/>
    </source>
</evidence>
<evidence type="ECO:0000313" key="3">
    <source>
        <dbReference type="EMBL" id="QLG89930.1"/>
    </source>
</evidence>
<feature type="region of interest" description="Disordered" evidence="1">
    <location>
        <begin position="58"/>
        <end position="93"/>
    </location>
</feature>
<dbReference type="KEGG" id="chiz:HQ393_12140"/>
<dbReference type="SUPFAM" id="SSF46955">
    <property type="entry name" value="Putative DNA-binding domain"/>
    <property type="match status" value="1"/>
</dbReference>
<dbReference type="InterPro" id="IPR041657">
    <property type="entry name" value="HTH_17"/>
</dbReference>
<proteinExistence type="predicted"/>
<sequence>MDRLIDIKELSETISLAEQTIYNRFNKGGDLPPAIKLGRSLRWRESDVAAWIASKQPAIEPKPLHTAPPKRRRGRPSKLSQVPYQQHKDSELL</sequence>
<dbReference type="Pfam" id="PF12728">
    <property type="entry name" value="HTH_17"/>
    <property type="match status" value="1"/>
</dbReference>
<feature type="domain" description="Helix-turn-helix" evidence="2">
    <location>
        <begin position="5"/>
        <end position="55"/>
    </location>
</feature>
<protein>
    <submittedName>
        <fullName evidence="3">Helix-turn-helix domain-containing protein</fullName>
    </submittedName>
</protein>
<gene>
    <name evidence="3" type="ORF">HQ393_12140</name>
</gene>
<dbReference type="InterPro" id="IPR009061">
    <property type="entry name" value="DNA-bd_dom_put_sf"/>
</dbReference>
<accession>A0A7H9BML1</accession>
<dbReference type="AlphaFoldDB" id="A0A7H9BML1"/>
<keyword evidence="4" id="KW-1185">Reference proteome</keyword>
<organism evidence="3 4">
    <name type="scientific">Chitinibacter bivalviorum</name>
    <dbReference type="NCBI Taxonomy" id="2739434"/>
    <lineage>
        <taxon>Bacteria</taxon>
        <taxon>Pseudomonadati</taxon>
        <taxon>Pseudomonadota</taxon>
        <taxon>Betaproteobacteria</taxon>
        <taxon>Neisseriales</taxon>
        <taxon>Chitinibacteraceae</taxon>
        <taxon>Chitinibacter</taxon>
    </lineage>
</organism>
<evidence type="ECO:0000313" key="4">
    <source>
        <dbReference type="Proteomes" id="UP000509597"/>
    </source>
</evidence>
<dbReference type="EMBL" id="CP058627">
    <property type="protein sequence ID" value="QLG89930.1"/>
    <property type="molecule type" value="Genomic_DNA"/>
</dbReference>